<reference evidence="1 2" key="1">
    <citation type="submission" date="2018-06" db="EMBL/GenBank/DDBJ databases">
        <authorList>
            <consortium name="Pathogen Informatics"/>
            <person name="Doyle S."/>
        </authorList>
    </citation>
    <scope>NUCLEOTIDE SEQUENCE [LARGE SCALE GENOMIC DNA]</scope>
    <source>
        <strain evidence="2">NCTC 11048</strain>
    </source>
</reference>
<evidence type="ECO:0000313" key="1">
    <source>
        <dbReference type="EMBL" id="SUM45496.1"/>
    </source>
</evidence>
<name>A0A380G4V5_STAIN</name>
<dbReference type="Proteomes" id="UP000255549">
    <property type="component" value="Unassembled WGS sequence"/>
</dbReference>
<keyword evidence="2" id="KW-1185">Reference proteome</keyword>
<evidence type="ECO:0000313" key="2">
    <source>
        <dbReference type="Proteomes" id="UP000255549"/>
    </source>
</evidence>
<proteinExistence type="predicted"/>
<accession>A0A380G4V5</accession>
<organism evidence="1 2">
    <name type="scientific">Staphylococcus intermedius NCTC 11048</name>
    <dbReference type="NCBI Taxonomy" id="1141106"/>
    <lineage>
        <taxon>Bacteria</taxon>
        <taxon>Bacillati</taxon>
        <taxon>Bacillota</taxon>
        <taxon>Bacilli</taxon>
        <taxon>Bacillales</taxon>
        <taxon>Staphylococcaceae</taxon>
        <taxon>Staphylococcus</taxon>
        <taxon>Staphylococcus intermedius group</taxon>
    </lineage>
</organism>
<dbReference type="AlphaFoldDB" id="A0A380G4V5"/>
<protein>
    <submittedName>
        <fullName evidence="1">Uncharacterized protein</fullName>
    </submittedName>
</protein>
<dbReference type="EMBL" id="UHDP01000003">
    <property type="protein sequence ID" value="SUM45496.1"/>
    <property type="molecule type" value="Genomic_DNA"/>
</dbReference>
<gene>
    <name evidence="1" type="ORF">NCTC11048_00480</name>
</gene>
<sequence>MIQNTNTELNFYEFSSPYIGGSIRLTLYSLEPFKEYSGSRPLMSGSLLDLYGFNKYRAKWFGFSSPYVGVSIRLDKNYKYINEIAQVLVPLCRGLH</sequence>